<proteinExistence type="predicted"/>
<reference evidence="1" key="1">
    <citation type="submission" date="2020-02" db="EMBL/GenBank/DDBJ databases">
        <authorList>
            <person name="Meier V. D."/>
        </authorList>
    </citation>
    <scope>NUCLEOTIDE SEQUENCE</scope>
    <source>
        <strain evidence="1">AVDCRST_MAG12</strain>
    </source>
</reference>
<dbReference type="AlphaFoldDB" id="A0A6J4R759"/>
<dbReference type="EMBL" id="CADCVK010000023">
    <property type="protein sequence ID" value="CAA9464703.1"/>
    <property type="molecule type" value="Genomic_DNA"/>
</dbReference>
<gene>
    <name evidence="1" type="ORF">AVDCRST_MAG12-176</name>
</gene>
<protein>
    <submittedName>
        <fullName evidence="1">Uncharacterized protein</fullName>
    </submittedName>
</protein>
<name>A0A6J4R759_9ACTN</name>
<accession>A0A6J4R759</accession>
<organism evidence="1">
    <name type="scientific">uncultured Rubrobacteraceae bacterium</name>
    <dbReference type="NCBI Taxonomy" id="349277"/>
    <lineage>
        <taxon>Bacteria</taxon>
        <taxon>Bacillati</taxon>
        <taxon>Actinomycetota</taxon>
        <taxon>Rubrobacteria</taxon>
        <taxon>Rubrobacterales</taxon>
        <taxon>Rubrobacteraceae</taxon>
        <taxon>environmental samples</taxon>
    </lineage>
</organism>
<evidence type="ECO:0000313" key="1">
    <source>
        <dbReference type="EMBL" id="CAA9464703.1"/>
    </source>
</evidence>
<sequence>MSNWCTVSNIDGAAAAASWAPSGDEVRPWDGDAFGLLQRWTKAFRRELVRFLLLLLCWAARPYRLVRRGRMLWWSHGAFGNKGRLEGAQYLAGRRAPPLMR</sequence>